<comment type="caution">
    <text evidence="1">The sequence shown here is derived from an EMBL/GenBank/DDBJ whole genome shotgun (WGS) entry which is preliminary data.</text>
</comment>
<proteinExistence type="predicted"/>
<organism evidence="1 2">
    <name type="scientific">Forsythia ovata</name>
    <dbReference type="NCBI Taxonomy" id="205694"/>
    <lineage>
        <taxon>Eukaryota</taxon>
        <taxon>Viridiplantae</taxon>
        <taxon>Streptophyta</taxon>
        <taxon>Embryophyta</taxon>
        <taxon>Tracheophyta</taxon>
        <taxon>Spermatophyta</taxon>
        <taxon>Magnoliopsida</taxon>
        <taxon>eudicotyledons</taxon>
        <taxon>Gunneridae</taxon>
        <taxon>Pentapetalae</taxon>
        <taxon>asterids</taxon>
        <taxon>lamiids</taxon>
        <taxon>Lamiales</taxon>
        <taxon>Oleaceae</taxon>
        <taxon>Forsythieae</taxon>
        <taxon>Forsythia</taxon>
    </lineage>
</organism>
<dbReference type="AlphaFoldDB" id="A0ABD1S137"/>
<gene>
    <name evidence="1" type="ORF">Fot_38144</name>
</gene>
<evidence type="ECO:0000313" key="1">
    <source>
        <dbReference type="EMBL" id="KAL2494387.1"/>
    </source>
</evidence>
<protein>
    <submittedName>
        <fullName evidence="1">Uncharacterized protein</fullName>
    </submittedName>
</protein>
<reference evidence="2" key="1">
    <citation type="submission" date="2024-07" db="EMBL/GenBank/DDBJ databases">
        <title>Two chromosome-level genome assemblies of Korean endemic species Abeliophyllum distichum and Forsythia ovata (Oleaceae).</title>
        <authorList>
            <person name="Jang H."/>
        </authorList>
    </citation>
    <scope>NUCLEOTIDE SEQUENCE [LARGE SCALE GENOMIC DNA]</scope>
</reference>
<keyword evidence="2" id="KW-1185">Reference proteome</keyword>
<dbReference type="EMBL" id="JBFOLJ010000011">
    <property type="protein sequence ID" value="KAL2494387.1"/>
    <property type="molecule type" value="Genomic_DNA"/>
</dbReference>
<evidence type="ECO:0000313" key="2">
    <source>
        <dbReference type="Proteomes" id="UP001604277"/>
    </source>
</evidence>
<sequence>MEILWQNSQVVVRQNQRLAKKTQFECSGDSETAVFDGESTIREIQLSDDEEEMASQHLFKQKMRWHLGFSINSMMAEKKRLRSICLCRKMRWHLFMQEDEMWGCRNLQ</sequence>
<name>A0ABD1S137_9LAMI</name>
<accession>A0ABD1S137</accession>
<dbReference type="Proteomes" id="UP001604277">
    <property type="component" value="Unassembled WGS sequence"/>
</dbReference>